<organism evidence="1 2">
    <name type="scientific">Candidatus Promineifilum breve</name>
    <dbReference type="NCBI Taxonomy" id="1806508"/>
    <lineage>
        <taxon>Bacteria</taxon>
        <taxon>Bacillati</taxon>
        <taxon>Chloroflexota</taxon>
        <taxon>Ardenticatenia</taxon>
        <taxon>Candidatus Promineifilales</taxon>
        <taxon>Candidatus Promineifilaceae</taxon>
        <taxon>Candidatus Promineifilum</taxon>
    </lineage>
</organism>
<keyword evidence="2" id="KW-1185">Reference proteome</keyword>
<evidence type="ECO:0000313" key="1">
    <source>
        <dbReference type="EMBL" id="CUS05795.1"/>
    </source>
</evidence>
<dbReference type="InterPro" id="IPR024069">
    <property type="entry name" value="AF2212-like_dom_sf"/>
</dbReference>
<dbReference type="KEGG" id="pbf:CFX0092_B0261"/>
<dbReference type="Pfam" id="PF01954">
    <property type="entry name" value="AF2212-like"/>
    <property type="match status" value="1"/>
</dbReference>
<dbReference type="AlphaFoldDB" id="A0A160T968"/>
<reference evidence="1" key="1">
    <citation type="submission" date="2016-01" db="EMBL/GenBank/DDBJ databases">
        <authorList>
            <person name="Mcilroy J.S."/>
            <person name="Karst M S."/>
            <person name="Albertsen M."/>
        </authorList>
    </citation>
    <scope>NUCLEOTIDE SEQUENCE</scope>
    <source>
        <strain evidence="1">Cfx-K</strain>
    </source>
</reference>
<gene>
    <name evidence="1" type="ORF">CFX0092_B0261</name>
</gene>
<dbReference type="EMBL" id="LN890656">
    <property type="protein sequence ID" value="CUS05795.1"/>
    <property type="molecule type" value="Genomic_DNA"/>
</dbReference>
<dbReference type="InterPro" id="IPR008203">
    <property type="entry name" value="AF2212-like"/>
</dbReference>
<name>A0A160T968_9CHLR</name>
<evidence type="ECO:0000313" key="2">
    <source>
        <dbReference type="Proteomes" id="UP000215027"/>
    </source>
</evidence>
<sequence length="92" mass="10213">MTEIITAIYENGVLRPLRPLNLKERQRVQVSVVSEPSEDRNEAILRMLSEDGLIEPHASPHTVDPVTQEQRLALAHLLGLAPGKPLSELARS</sequence>
<dbReference type="Gene3D" id="4.10.1150.10">
    <property type="entry name" value="AF2212/PG0164-like"/>
    <property type="match status" value="1"/>
</dbReference>
<dbReference type="Proteomes" id="UP000215027">
    <property type="component" value="Chromosome II"/>
</dbReference>
<accession>A0A160T968</accession>
<evidence type="ECO:0008006" key="3">
    <source>
        <dbReference type="Google" id="ProtNLM"/>
    </source>
</evidence>
<dbReference type="SUPFAM" id="SSF141694">
    <property type="entry name" value="AF2212/PG0164-like"/>
    <property type="match status" value="1"/>
</dbReference>
<protein>
    <recommendedName>
        <fullName evidence="3">DUF104 domain-containing protein</fullName>
    </recommendedName>
</protein>
<proteinExistence type="predicted"/>
<dbReference type="RefSeq" id="WP_197699970.1">
    <property type="nucleotide sequence ID" value="NZ_LN890656.1"/>
</dbReference>